<sequence>MHGFHGGNGGGVGYPHVFVVANAEDGGGDKDVPGGGDNAGERRSGAGVVHVPDDAQGRLAVPAAPQQHLPLQLQARRLSDAVVLPLRQLRQPRLFLGLFRAVQVHQVLLEHQQAPFALPQRHRTLGKAEALHAP</sequence>
<gene>
    <name evidence="2" type="ORF">C2S53_001437</name>
</gene>
<feature type="region of interest" description="Disordered" evidence="1">
    <location>
        <begin position="24"/>
        <end position="47"/>
    </location>
</feature>
<protein>
    <submittedName>
        <fullName evidence="2">Uncharacterized protein</fullName>
    </submittedName>
</protein>
<dbReference type="AlphaFoldDB" id="A0AAD4P4V4"/>
<reference evidence="2 3" key="1">
    <citation type="journal article" date="2021" name="Nat. Commun.">
        <title>Incipient diploidization of the medicinal plant Perilla within 10,000 years.</title>
        <authorList>
            <person name="Zhang Y."/>
            <person name="Shen Q."/>
            <person name="Leng L."/>
            <person name="Zhang D."/>
            <person name="Chen S."/>
            <person name="Shi Y."/>
            <person name="Ning Z."/>
            <person name="Chen S."/>
        </authorList>
    </citation>
    <scope>NUCLEOTIDE SEQUENCE [LARGE SCALE GENOMIC DNA]</scope>
    <source>
        <strain evidence="3">cv. PC099</strain>
    </source>
</reference>
<accession>A0AAD4P4V4</accession>
<dbReference type="Proteomes" id="UP001190926">
    <property type="component" value="Unassembled WGS sequence"/>
</dbReference>
<evidence type="ECO:0000256" key="1">
    <source>
        <dbReference type="SAM" id="MobiDB-lite"/>
    </source>
</evidence>
<name>A0AAD4P4V4_PERFH</name>
<keyword evidence="3" id="KW-1185">Reference proteome</keyword>
<organism evidence="2 3">
    <name type="scientific">Perilla frutescens var. hirtella</name>
    <name type="common">Perilla citriodora</name>
    <name type="synonym">Perilla setoyensis</name>
    <dbReference type="NCBI Taxonomy" id="608512"/>
    <lineage>
        <taxon>Eukaryota</taxon>
        <taxon>Viridiplantae</taxon>
        <taxon>Streptophyta</taxon>
        <taxon>Embryophyta</taxon>
        <taxon>Tracheophyta</taxon>
        <taxon>Spermatophyta</taxon>
        <taxon>Magnoliopsida</taxon>
        <taxon>eudicotyledons</taxon>
        <taxon>Gunneridae</taxon>
        <taxon>Pentapetalae</taxon>
        <taxon>asterids</taxon>
        <taxon>lamiids</taxon>
        <taxon>Lamiales</taxon>
        <taxon>Lamiaceae</taxon>
        <taxon>Nepetoideae</taxon>
        <taxon>Elsholtzieae</taxon>
        <taxon>Perilla</taxon>
    </lineage>
</organism>
<evidence type="ECO:0000313" key="3">
    <source>
        <dbReference type="Proteomes" id="UP001190926"/>
    </source>
</evidence>
<proteinExistence type="predicted"/>
<dbReference type="EMBL" id="SDAM02000167">
    <property type="protein sequence ID" value="KAH6826000.1"/>
    <property type="molecule type" value="Genomic_DNA"/>
</dbReference>
<evidence type="ECO:0000313" key="2">
    <source>
        <dbReference type="EMBL" id="KAH6826000.1"/>
    </source>
</evidence>
<comment type="caution">
    <text evidence="2">The sequence shown here is derived from an EMBL/GenBank/DDBJ whole genome shotgun (WGS) entry which is preliminary data.</text>
</comment>